<protein>
    <recommendedName>
        <fullName evidence="3">DUF3168 domain-containing protein</fullName>
    </recommendedName>
</protein>
<reference evidence="1 2" key="1">
    <citation type="submission" date="2015-03" db="EMBL/GenBank/DDBJ databases">
        <title>Genome sequencing of Methylobacterium aquaticum DSM16371 type strain.</title>
        <authorList>
            <person name="Chaudhry V."/>
            <person name="Patil P.B."/>
        </authorList>
    </citation>
    <scope>NUCLEOTIDE SEQUENCE [LARGE SCALE GENOMIC DNA]</scope>
    <source>
        <strain evidence="1 2">DSM 16371</strain>
    </source>
</reference>
<evidence type="ECO:0000313" key="2">
    <source>
        <dbReference type="Proteomes" id="UP000035929"/>
    </source>
</evidence>
<evidence type="ECO:0008006" key="3">
    <source>
        <dbReference type="Google" id="ProtNLM"/>
    </source>
</evidence>
<dbReference type="EMBL" id="LABX01000106">
    <property type="protein sequence ID" value="KMO34323.1"/>
    <property type="molecule type" value="Genomic_DNA"/>
</dbReference>
<organism evidence="1 2">
    <name type="scientific">Methylobacterium aquaticum</name>
    <dbReference type="NCBI Taxonomy" id="270351"/>
    <lineage>
        <taxon>Bacteria</taxon>
        <taxon>Pseudomonadati</taxon>
        <taxon>Pseudomonadota</taxon>
        <taxon>Alphaproteobacteria</taxon>
        <taxon>Hyphomicrobiales</taxon>
        <taxon>Methylobacteriaceae</taxon>
        <taxon>Methylobacterium</taxon>
    </lineage>
</organism>
<comment type="caution">
    <text evidence="1">The sequence shown here is derived from an EMBL/GenBank/DDBJ whole genome shotgun (WGS) entry which is preliminary data.</text>
</comment>
<dbReference type="AlphaFoldDB" id="A0A0J6SLM4"/>
<accession>A0A0J6SLM4</accession>
<sequence>MSATFATIQALLASPTVTAIVEDRIGPISGGTKWPDIIVYQVTDESYEGVSRTTDLSQARVTIEMRARSATQVENLAVAVKEALRNRRGIFAGKSCVFLKGVSDVGDTNDDMSIFRRMSDYYVTYS</sequence>
<name>A0A0J6SLM4_9HYPH</name>
<gene>
    <name evidence="1" type="ORF">VP06_14760</name>
</gene>
<dbReference type="PATRIC" id="fig|270351.6.peg.357"/>
<evidence type="ECO:0000313" key="1">
    <source>
        <dbReference type="EMBL" id="KMO34323.1"/>
    </source>
</evidence>
<dbReference type="Proteomes" id="UP000035929">
    <property type="component" value="Unassembled WGS sequence"/>
</dbReference>
<dbReference type="Pfam" id="PF11367">
    <property type="entry name" value="Tail_completion_gp17"/>
    <property type="match status" value="1"/>
</dbReference>
<proteinExistence type="predicted"/>
<dbReference type="InterPro" id="IPR021508">
    <property type="entry name" value="Gp17-like"/>
</dbReference>
<dbReference type="RefSeq" id="WP_048464518.1">
    <property type="nucleotide sequence ID" value="NZ_LABX01000106.1"/>
</dbReference>